<keyword evidence="5 13" id="KW-0812">Transmembrane</keyword>
<evidence type="ECO:0000256" key="12">
    <source>
        <dbReference type="RuleBase" id="RU004423"/>
    </source>
</evidence>
<keyword evidence="11 13" id="KW-0807">Transducer</keyword>
<keyword evidence="4 13" id="KW-0716">Sensory transduction</keyword>
<dbReference type="PANTHER" id="PTHR11394:SF149">
    <property type="entry name" value="TASTE RECEPTOR TYPE 2 MEMBER 1"/>
    <property type="match status" value="1"/>
</dbReference>
<feature type="transmembrane region" description="Helical" evidence="14">
    <location>
        <begin position="266"/>
        <end position="290"/>
    </location>
</feature>
<comment type="subcellular location">
    <subcellularLocation>
        <location evidence="1 13">Membrane</location>
        <topology evidence="1 13">Multi-pass membrane protein</topology>
    </subcellularLocation>
</comment>
<dbReference type="GeneID" id="107125080"/>
<keyword evidence="6 14" id="KW-1133">Transmembrane helix</keyword>
<reference evidence="16" key="1">
    <citation type="submission" date="2025-08" db="UniProtKB">
        <authorList>
            <consortium name="RefSeq"/>
        </authorList>
    </citation>
    <scope>IDENTIFICATION</scope>
</reference>
<dbReference type="Pfam" id="PF05296">
    <property type="entry name" value="TAS2R"/>
    <property type="match status" value="1"/>
</dbReference>
<keyword evidence="10" id="KW-0325">Glycoprotein</keyword>
<protein>
    <recommendedName>
        <fullName evidence="13">Taste receptor type 2</fullName>
    </recommendedName>
</protein>
<gene>
    <name evidence="16" type="primary">LOC107125080</name>
</gene>
<dbReference type="SUPFAM" id="SSF81321">
    <property type="entry name" value="Family A G protein-coupled receptor-like"/>
    <property type="match status" value="1"/>
</dbReference>
<evidence type="ECO:0000256" key="14">
    <source>
        <dbReference type="SAM" id="Phobius"/>
    </source>
</evidence>
<evidence type="ECO:0000256" key="1">
    <source>
        <dbReference type="ARBA" id="ARBA00004141"/>
    </source>
</evidence>
<feature type="transmembrane region" description="Helical" evidence="14">
    <location>
        <begin position="6"/>
        <end position="28"/>
    </location>
</feature>
<keyword evidence="3 13" id="KW-0919">Taste</keyword>
<comment type="similarity">
    <text evidence="2 12">Belongs to the G-protein coupled receptor T2R family.</text>
</comment>
<evidence type="ECO:0000256" key="8">
    <source>
        <dbReference type="ARBA" id="ARBA00023136"/>
    </source>
</evidence>
<dbReference type="Proteomes" id="UP000694871">
    <property type="component" value="Unplaced"/>
</dbReference>
<feature type="transmembrane region" description="Helical" evidence="14">
    <location>
        <begin position="48"/>
        <end position="69"/>
    </location>
</feature>
<dbReference type="Gene3D" id="1.20.1070.10">
    <property type="entry name" value="Rhodopsin 7-helix transmembrane proteins"/>
    <property type="match status" value="1"/>
</dbReference>
<accession>A0ABM1LDJ5</accession>
<evidence type="ECO:0000256" key="11">
    <source>
        <dbReference type="ARBA" id="ARBA00023224"/>
    </source>
</evidence>
<feature type="transmembrane region" description="Helical" evidence="14">
    <location>
        <begin position="232"/>
        <end position="260"/>
    </location>
</feature>
<evidence type="ECO:0000256" key="10">
    <source>
        <dbReference type="ARBA" id="ARBA00023180"/>
    </source>
</evidence>
<evidence type="ECO:0000256" key="6">
    <source>
        <dbReference type="ARBA" id="ARBA00022989"/>
    </source>
</evidence>
<evidence type="ECO:0000256" key="13">
    <source>
        <dbReference type="RuleBase" id="RU004424"/>
    </source>
</evidence>
<evidence type="ECO:0000256" key="7">
    <source>
        <dbReference type="ARBA" id="ARBA00023040"/>
    </source>
</evidence>
<proteinExistence type="inferred from homology"/>
<name>A0ABM1LDJ5_GEKJA</name>
<dbReference type="PANTHER" id="PTHR11394">
    <property type="entry name" value="TASTE RECEPTOR TYPE 2"/>
    <property type="match status" value="1"/>
</dbReference>
<feature type="transmembrane region" description="Helical" evidence="14">
    <location>
        <begin position="192"/>
        <end position="211"/>
    </location>
</feature>
<evidence type="ECO:0000256" key="5">
    <source>
        <dbReference type="ARBA" id="ARBA00022692"/>
    </source>
</evidence>
<evidence type="ECO:0000256" key="3">
    <source>
        <dbReference type="ARBA" id="ARBA00022480"/>
    </source>
</evidence>
<keyword evidence="7 13" id="KW-0297">G-protein coupled receptor</keyword>
<evidence type="ECO:0000256" key="9">
    <source>
        <dbReference type="ARBA" id="ARBA00023170"/>
    </source>
</evidence>
<evidence type="ECO:0000313" key="16">
    <source>
        <dbReference type="RefSeq" id="XP_015284032.1"/>
    </source>
</evidence>
<keyword evidence="15" id="KW-1185">Reference proteome</keyword>
<organism evidence="15 16">
    <name type="scientific">Gekko japonicus</name>
    <name type="common">Schlegel's Japanese gecko</name>
    <dbReference type="NCBI Taxonomy" id="146911"/>
    <lineage>
        <taxon>Eukaryota</taxon>
        <taxon>Metazoa</taxon>
        <taxon>Chordata</taxon>
        <taxon>Craniata</taxon>
        <taxon>Vertebrata</taxon>
        <taxon>Euteleostomi</taxon>
        <taxon>Lepidosauria</taxon>
        <taxon>Squamata</taxon>
        <taxon>Bifurcata</taxon>
        <taxon>Gekkota</taxon>
        <taxon>Gekkonidae</taxon>
        <taxon>Gekkoninae</taxon>
        <taxon>Gekko</taxon>
    </lineage>
</organism>
<keyword evidence="8 13" id="KW-0472">Membrane</keyword>
<feature type="transmembrane region" description="Helical" evidence="14">
    <location>
        <begin position="81"/>
        <end position="109"/>
    </location>
</feature>
<feature type="transmembrane region" description="Helical" evidence="14">
    <location>
        <begin position="130"/>
        <end position="153"/>
    </location>
</feature>
<evidence type="ECO:0000313" key="15">
    <source>
        <dbReference type="Proteomes" id="UP000694871"/>
    </source>
</evidence>
<dbReference type="RefSeq" id="XP_015284032.1">
    <property type="nucleotide sequence ID" value="XM_015428546.1"/>
</dbReference>
<evidence type="ECO:0000256" key="4">
    <source>
        <dbReference type="ARBA" id="ARBA00022606"/>
    </source>
</evidence>
<keyword evidence="9 13" id="KW-0675">Receptor</keyword>
<sequence length="314" mass="35118">MEVSAFVIISSILLVIETLVGLVANGFIALMNYIDWFRSRKLSPNDQILTCLALSRLMWLAAVILNITAHYYSMDKHNCHYVYLMLPILWIFTNTSSTLFATCLSVFYLTKIATFSHPVFLQVKLRFSGLVPWLLPSSVLLSAFTAIFLVTGLSNGFSMCDSNKSLLNITDSGIKLPDLYMYIDILATVPNLIPLMIFLSSSILLLTSLWMHRRRMQRNGTGIQDLNTQVHLTAIKALASFAVLYLSSFLAVIAQAVLIWNDMSGTWLFMLLSNVTVSSPSGHAVILILLNPTLKQAWIRMLLHLKCCSSEVPS</sequence>
<evidence type="ECO:0000256" key="2">
    <source>
        <dbReference type="ARBA" id="ARBA00007376"/>
    </source>
</evidence>
<dbReference type="InterPro" id="IPR007960">
    <property type="entry name" value="TAS2R"/>
</dbReference>